<dbReference type="RefSeq" id="WP_044390609.1">
    <property type="nucleotide sequence ID" value="NZ_JXIQ01000013.1"/>
</dbReference>
<comment type="similarity">
    <text evidence="2 11">Belongs to the protease PrsW family.</text>
</comment>
<keyword evidence="6 12" id="KW-0812">Transmembrane</keyword>
<feature type="transmembrane region" description="Helical" evidence="12">
    <location>
        <begin position="99"/>
        <end position="121"/>
    </location>
</feature>
<dbReference type="Pfam" id="PF13367">
    <property type="entry name" value="PrsW-protease"/>
    <property type="match status" value="1"/>
</dbReference>
<evidence type="ECO:0000256" key="10">
    <source>
        <dbReference type="ARBA" id="ARBA00030345"/>
    </source>
</evidence>
<feature type="transmembrane region" description="Helical" evidence="12">
    <location>
        <begin position="127"/>
        <end position="148"/>
    </location>
</feature>
<feature type="transmembrane region" description="Helical" evidence="12">
    <location>
        <begin position="33"/>
        <end position="55"/>
    </location>
</feature>
<dbReference type="GO" id="GO:0005886">
    <property type="term" value="C:plasma membrane"/>
    <property type="evidence" value="ECO:0007669"/>
    <property type="project" value="UniProtKB-SubCell"/>
</dbReference>
<evidence type="ECO:0000256" key="2">
    <source>
        <dbReference type="ARBA" id="ARBA00009165"/>
    </source>
</evidence>
<keyword evidence="4 11" id="KW-1003">Cell membrane</keyword>
<sequence>MVSTITAGIAPGVALLSYFYLKDKYEAEPLSLVAKVFFLGALLVFPIMFIHYVLTAENIIPGPIFESFLSVGFLEEFFKWFIVYYTVYRHQEFNEPYDGIVYSTAVSLGFASAENILYLLANGVEFALSRALLPVSSHALFGVMMGYYIGKAKFTKDFRLWLLFLSIMVPALLHGGYTYILLTIKNWFFPITIYMVILWFIGIRKTKLANYLSDQFYKNRPNKEKPFISH</sequence>
<evidence type="ECO:0000256" key="6">
    <source>
        <dbReference type="ARBA" id="ARBA00022692"/>
    </source>
</evidence>
<evidence type="ECO:0000313" key="13">
    <source>
        <dbReference type="EMBL" id="KIY23670.1"/>
    </source>
</evidence>
<evidence type="ECO:0000256" key="5">
    <source>
        <dbReference type="ARBA" id="ARBA00022670"/>
    </source>
</evidence>
<proteinExistence type="inferred from homology"/>
<organism evidence="13 14">
    <name type="scientific">Mesobacillus subterraneus</name>
    <dbReference type="NCBI Taxonomy" id="285983"/>
    <lineage>
        <taxon>Bacteria</taxon>
        <taxon>Bacillati</taxon>
        <taxon>Bacillota</taxon>
        <taxon>Bacilli</taxon>
        <taxon>Bacillales</taxon>
        <taxon>Bacillaceae</taxon>
        <taxon>Mesobacillus</taxon>
    </lineage>
</organism>
<reference evidence="13 14" key="1">
    <citation type="submission" date="2015-01" db="EMBL/GenBank/DDBJ databases">
        <title>Draft genome sequences of the supercritical CO2 tolerant bacteria Bacillus subterraneus MITOT1 and Bacillus cereus MIT0214.</title>
        <authorList>
            <person name="Peet K.C."/>
            <person name="Thompson J.R."/>
        </authorList>
    </citation>
    <scope>NUCLEOTIDE SEQUENCE [LARGE SCALE GENOMIC DNA]</scope>
    <source>
        <strain evidence="13 14">MITOT1</strain>
    </source>
</reference>
<dbReference type="PIRSF" id="PIRSF016933">
    <property type="entry name" value="PrsW"/>
    <property type="match status" value="1"/>
</dbReference>
<evidence type="ECO:0000256" key="9">
    <source>
        <dbReference type="ARBA" id="ARBA00023136"/>
    </source>
</evidence>
<dbReference type="EMBL" id="JXIQ01000013">
    <property type="protein sequence ID" value="KIY23670.1"/>
    <property type="molecule type" value="Genomic_DNA"/>
</dbReference>
<keyword evidence="7 11" id="KW-0378">Hydrolase</keyword>
<evidence type="ECO:0000256" key="4">
    <source>
        <dbReference type="ARBA" id="ARBA00022475"/>
    </source>
</evidence>
<dbReference type="OrthoDB" id="5504276at2"/>
<feature type="transmembrane region" description="Helical" evidence="12">
    <location>
        <begin position="6"/>
        <end position="21"/>
    </location>
</feature>
<feature type="transmembrane region" description="Helical" evidence="12">
    <location>
        <begin position="160"/>
        <end position="181"/>
    </location>
</feature>
<dbReference type="PANTHER" id="PTHR36844:SF1">
    <property type="entry name" value="PROTEASE PRSW"/>
    <property type="match status" value="1"/>
</dbReference>
<evidence type="ECO:0000256" key="11">
    <source>
        <dbReference type="PIRNR" id="PIRNR016933"/>
    </source>
</evidence>
<dbReference type="PANTHER" id="PTHR36844">
    <property type="entry name" value="PROTEASE PRSW"/>
    <property type="match status" value="1"/>
</dbReference>
<dbReference type="MEROPS" id="M82.001"/>
<keyword evidence="5 11" id="KW-0645">Protease</keyword>
<comment type="subcellular location">
    <subcellularLocation>
        <location evidence="1">Cell membrane</location>
        <topology evidence="1">Multi-pass membrane protein</topology>
    </subcellularLocation>
</comment>
<feature type="transmembrane region" description="Helical" evidence="12">
    <location>
        <begin position="187"/>
        <end position="203"/>
    </location>
</feature>
<keyword evidence="8 12" id="KW-1133">Transmembrane helix</keyword>
<gene>
    <name evidence="13" type="ORF">UB32_01445</name>
</gene>
<dbReference type="Proteomes" id="UP000032512">
    <property type="component" value="Unassembled WGS sequence"/>
</dbReference>
<dbReference type="GO" id="GO:0006508">
    <property type="term" value="P:proteolysis"/>
    <property type="evidence" value="ECO:0007669"/>
    <property type="project" value="UniProtKB-KW"/>
</dbReference>
<dbReference type="PATRIC" id="fig|285983.3.peg.1134"/>
<evidence type="ECO:0000313" key="14">
    <source>
        <dbReference type="Proteomes" id="UP000032512"/>
    </source>
</evidence>
<dbReference type="InterPro" id="IPR023596">
    <property type="entry name" value="Peptidase_PrsW_arch/bac"/>
</dbReference>
<keyword evidence="14" id="KW-1185">Reference proteome</keyword>
<comment type="function">
    <text evidence="11">Involved in the degradation of specific anti-sigma factors.</text>
</comment>
<comment type="caution">
    <text evidence="13">The sequence shown here is derived from an EMBL/GenBank/DDBJ whole genome shotgun (WGS) entry which is preliminary data.</text>
</comment>
<name>A0A0D6ZEF7_9BACI</name>
<accession>A0A0D6ZEF7</accession>
<dbReference type="AlphaFoldDB" id="A0A0D6ZEF7"/>
<keyword evidence="9 11" id="KW-0472">Membrane</keyword>
<dbReference type="InterPro" id="IPR026898">
    <property type="entry name" value="PrsW"/>
</dbReference>
<dbReference type="NCBIfam" id="NF033739">
    <property type="entry name" value="intramemb_PrsW"/>
    <property type="match status" value="1"/>
</dbReference>
<evidence type="ECO:0000256" key="12">
    <source>
        <dbReference type="SAM" id="Phobius"/>
    </source>
</evidence>
<dbReference type="EC" id="3.4.-.-" evidence="11"/>
<evidence type="ECO:0000256" key="8">
    <source>
        <dbReference type="ARBA" id="ARBA00022989"/>
    </source>
</evidence>
<evidence type="ECO:0000256" key="7">
    <source>
        <dbReference type="ARBA" id="ARBA00022801"/>
    </source>
</evidence>
<dbReference type="GO" id="GO:0008233">
    <property type="term" value="F:peptidase activity"/>
    <property type="evidence" value="ECO:0007669"/>
    <property type="project" value="UniProtKB-KW"/>
</dbReference>
<evidence type="ECO:0000256" key="3">
    <source>
        <dbReference type="ARBA" id="ARBA00018997"/>
    </source>
</evidence>
<protein>
    <recommendedName>
        <fullName evidence="3 11">Protease PrsW</fullName>
        <ecNumber evidence="11">3.4.-.-</ecNumber>
    </recommendedName>
    <alternativeName>
        <fullName evidence="10 11">Protease responsible for activating sigma-W</fullName>
    </alternativeName>
</protein>
<evidence type="ECO:0000256" key="1">
    <source>
        <dbReference type="ARBA" id="ARBA00004651"/>
    </source>
</evidence>
<feature type="transmembrane region" description="Helical" evidence="12">
    <location>
        <begin position="67"/>
        <end position="87"/>
    </location>
</feature>